<evidence type="ECO:0000256" key="1">
    <source>
        <dbReference type="SAM" id="MobiDB-lite"/>
    </source>
</evidence>
<dbReference type="Proteomes" id="UP001597181">
    <property type="component" value="Unassembled WGS sequence"/>
</dbReference>
<feature type="transmembrane region" description="Helical" evidence="2">
    <location>
        <begin position="7"/>
        <end position="26"/>
    </location>
</feature>
<evidence type="ECO:0000259" key="3">
    <source>
        <dbReference type="Pfam" id="PF01882"/>
    </source>
</evidence>
<dbReference type="RefSeq" id="WP_343956965.1">
    <property type="nucleotide sequence ID" value="NZ_BAAAKZ010000001.1"/>
</dbReference>
<sequence>MWPVAPTRRGVSLLVSVAILAALWVLLGQRDIGFFVALLAASLAVAVLFALAVVRRPQATISLDTPTPAVGTPQTVRATVRFRRLAATAITAQWAARAGLIETPVDPHPGGATPTAAPRSDERRHRTTTVTASVVFTHHSRGPAVLRLVALRVEDPLGLVRRRIKLGAAAEVLVVPRLLEVTDFTAVPNVTVSERDDAYGAGPAQHGAPGSDTREYRRGDTPRQIHWKHSARQCELVVRLPERDLGSVADVRLETDPAAYASAEEFEHAVSVAATAGVAQLGEGNPVRLHLGARTPERFSSVAALMRALALVRLYSAGRAGARD</sequence>
<reference evidence="5" key="1">
    <citation type="journal article" date="2019" name="Int. J. Syst. Evol. Microbiol.">
        <title>The Global Catalogue of Microorganisms (GCM) 10K type strain sequencing project: providing services to taxonomists for standard genome sequencing and annotation.</title>
        <authorList>
            <consortium name="The Broad Institute Genomics Platform"/>
            <consortium name="The Broad Institute Genome Sequencing Center for Infectious Disease"/>
            <person name="Wu L."/>
            <person name="Ma J."/>
        </authorList>
    </citation>
    <scope>NUCLEOTIDE SEQUENCE [LARGE SCALE GENOMIC DNA]</scope>
    <source>
        <strain evidence="5">CCUG 50213</strain>
    </source>
</reference>
<feature type="domain" description="DUF58" evidence="3">
    <location>
        <begin position="212"/>
        <end position="285"/>
    </location>
</feature>
<keyword evidence="2" id="KW-1133">Transmembrane helix</keyword>
<dbReference type="PANTHER" id="PTHR34351:SF1">
    <property type="entry name" value="SLR1927 PROTEIN"/>
    <property type="match status" value="1"/>
</dbReference>
<evidence type="ECO:0000313" key="4">
    <source>
        <dbReference type="EMBL" id="MFD1201084.1"/>
    </source>
</evidence>
<gene>
    <name evidence="4" type="ORF">ACFQ3U_04165</name>
</gene>
<dbReference type="PANTHER" id="PTHR34351">
    <property type="entry name" value="SLR1927 PROTEIN-RELATED"/>
    <property type="match status" value="1"/>
</dbReference>
<feature type="region of interest" description="Disordered" evidence="1">
    <location>
        <begin position="195"/>
        <end position="218"/>
    </location>
</feature>
<evidence type="ECO:0000313" key="5">
    <source>
        <dbReference type="Proteomes" id="UP001597181"/>
    </source>
</evidence>
<feature type="transmembrane region" description="Helical" evidence="2">
    <location>
        <begin position="32"/>
        <end position="54"/>
    </location>
</feature>
<organism evidence="4 5">
    <name type="scientific">Leucobacter albus</name>
    <dbReference type="NCBI Taxonomy" id="272210"/>
    <lineage>
        <taxon>Bacteria</taxon>
        <taxon>Bacillati</taxon>
        <taxon>Actinomycetota</taxon>
        <taxon>Actinomycetes</taxon>
        <taxon>Micrococcales</taxon>
        <taxon>Microbacteriaceae</taxon>
        <taxon>Leucobacter</taxon>
    </lineage>
</organism>
<protein>
    <submittedName>
        <fullName evidence="4">DUF58 domain-containing protein</fullName>
    </submittedName>
</protein>
<proteinExistence type="predicted"/>
<comment type="caution">
    <text evidence="4">The sequence shown here is derived from an EMBL/GenBank/DDBJ whole genome shotgun (WGS) entry which is preliminary data.</text>
</comment>
<feature type="compositionally biased region" description="Low complexity" evidence="1">
    <location>
        <begin position="109"/>
        <end position="118"/>
    </location>
</feature>
<feature type="region of interest" description="Disordered" evidence="1">
    <location>
        <begin position="103"/>
        <end position="125"/>
    </location>
</feature>
<keyword evidence="2" id="KW-0472">Membrane</keyword>
<accession>A0ABW3TLJ8</accession>
<dbReference type="InterPro" id="IPR002881">
    <property type="entry name" value="DUF58"/>
</dbReference>
<dbReference type="Pfam" id="PF01882">
    <property type="entry name" value="DUF58"/>
    <property type="match status" value="1"/>
</dbReference>
<name>A0ABW3TLJ8_9MICO</name>
<keyword evidence="2" id="KW-0812">Transmembrane</keyword>
<evidence type="ECO:0000256" key="2">
    <source>
        <dbReference type="SAM" id="Phobius"/>
    </source>
</evidence>
<keyword evidence="5" id="KW-1185">Reference proteome</keyword>
<dbReference type="EMBL" id="JBHTLY010000002">
    <property type="protein sequence ID" value="MFD1201084.1"/>
    <property type="molecule type" value="Genomic_DNA"/>
</dbReference>